<dbReference type="SUPFAM" id="SSF51735">
    <property type="entry name" value="NAD(P)-binding Rossmann-fold domains"/>
    <property type="match status" value="1"/>
</dbReference>
<evidence type="ECO:0000313" key="5">
    <source>
        <dbReference type="Proteomes" id="UP000887568"/>
    </source>
</evidence>
<proteinExistence type="inferred from homology"/>
<sequence>MTSKEESMRRWAGRVALVTGASSGIGKAIARTLVQHGMKVVGCARNVIAIEEESSLLKESSSPGLLHPIQCDLSQEKEILAMFDQIWRKFGGVDVCINNAGISHAASLLDGDTQKWKNMLDVNILAVAICTREAVKQMAQKGADDGQVININSISGHKVTQSKDSHFHTATKFAMTAMTEGVRQELREVGSMIRIASISPGIVETEFVSRMYPDNPSKPAAMYKSMQCMQPEQISSTVQYIMELPPHVQVHDVQIRPTEQRN</sequence>
<keyword evidence="2" id="KW-0560">Oxidoreductase</keyword>
<dbReference type="AlphaFoldDB" id="A0A914ADM8"/>
<dbReference type="Pfam" id="PF00106">
    <property type="entry name" value="adh_short"/>
    <property type="match status" value="1"/>
</dbReference>
<dbReference type="GO" id="GO:0016616">
    <property type="term" value="F:oxidoreductase activity, acting on the CH-OH group of donors, NAD or NADP as acceptor"/>
    <property type="evidence" value="ECO:0007669"/>
    <property type="project" value="UniProtKB-ARBA"/>
</dbReference>
<evidence type="ECO:0000256" key="1">
    <source>
        <dbReference type="ARBA" id="ARBA00006484"/>
    </source>
</evidence>
<evidence type="ECO:0000256" key="3">
    <source>
        <dbReference type="RuleBase" id="RU000363"/>
    </source>
</evidence>
<accession>A0A914ADM8</accession>
<dbReference type="InterPro" id="IPR036291">
    <property type="entry name" value="NAD(P)-bd_dom_sf"/>
</dbReference>
<protein>
    <recommendedName>
        <fullName evidence="6">Dehydrogenase/reductase SDR family member 11</fullName>
    </recommendedName>
</protein>
<dbReference type="Proteomes" id="UP000887568">
    <property type="component" value="Unplaced"/>
</dbReference>
<dbReference type="FunFam" id="3.40.50.720:FF:000047">
    <property type="entry name" value="NADP-dependent L-serine/L-allo-threonine dehydrogenase"/>
    <property type="match status" value="1"/>
</dbReference>
<dbReference type="PRINTS" id="PR00080">
    <property type="entry name" value="SDRFAMILY"/>
</dbReference>
<dbReference type="RefSeq" id="XP_038061838.1">
    <property type="nucleotide sequence ID" value="XM_038205910.1"/>
</dbReference>
<organism evidence="4 5">
    <name type="scientific">Patiria miniata</name>
    <name type="common">Bat star</name>
    <name type="synonym">Asterina miniata</name>
    <dbReference type="NCBI Taxonomy" id="46514"/>
    <lineage>
        <taxon>Eukaryota</taxon>
        <taxon>Metazoa</taxon>
        <taxon>Echinodermata</taxon>
        <taxon>Eleutherozoa</taxon>
        <taxon>Asterozoa</taxon>
        <taxon>Asteroidea</taxon>
        <taxon>Valvatacea</taxon>
        <taxon>Valvatida</taxon>
        <taxon>Asterinidae</taxon>
        <taxon>Patiria</taxon>
    </lineage>
</organism>
<dbReference type="GeneID" id="119732412"/>
<dbReference type="OrthoDB" id="1933717at2759"/>
<dbReference type="EnsemblMetazoa" id="XM_038205910.1">
    <property type="protein sequence ID" value="XP_038061838.1"/>
    <property type="gene ID" value="LOC119732412"/>
</dbReference>
<evidence type="ECO:0000313" key="4">
    <source>
        <dbReference type="EnsemblMetazoa" id="XP_038061838.1"/>
    </source>
</evidence>
<dbReference type="PANTHER" id="PTHR43115">
    <property type="entry name" value="DEHYDROGENASE/REDUCTASE SDR FAMILY MEMBER 11"/>
    <property type="match status" value="1"/>
</dbReference>
<dbReference type="PRINTS" id="PR00081">
    <property type="entry name" value="GDHRDH"/>
</dbReference>
<name>A0A914ADM8_PATMI</name>
<evidence type="ECO:0000256" key="2">
    <source>
        <dbReference type="ARBA" id="ARBA00023002"/>
    </source>
</evidence>
<keyword evidence="5" id="KW-1185">Reference proteome</keyword>
<dbReference type="PANTHER" id="PTHR43115:SF4">
    <property type="entry name" value="DEHYDROGENASE_REDUCTASE SDR FAMILY MEMBER 11"/>
    <property type="match status" value="1"/>
</dbReference>
<evidence type="ECO:0008006" key="6">
    <source>
        <dbReference type="Google" id="ProtNLM"/>
    </source>
</evidence>
<reference evidence="4" key="1">
    <citation type="submission" date="2022-11" db="UniProtKB">
        <authorList>
            <consortium name="EnsemblMetazoa"/>
        </authorList>
    </citation>
    <scope>IDENTIFICATION</scope>
</reference>
<dbReference type="Gene3D" id="3.40.50.720">
    <property type="entry name" value="NAD(P)-binding Rossmann-like Domain"/>
    <property type="match status" value="1"/>
</dbReference>
<dbReference type="InterPro" id="IPR002347">
    <property type="entry name" value="SDR_fam"/>
</dbReference>
<dbReference type="OMA" id="WRWMWET"/>
<comment type="similarity">
    <text evidence="1 3">Belongs to the short-chain dehydrogenases/reductases (SDR) family.</text>
</comment>